<dbReference type="AlphaFoldDB" id="A0A1M6LAB2"/>
<protein>
    <submittedName>
        <fullName evidence="6">SH3 domain (SH3b1 type)</fullName>
    </submittedName>
</protein>
<sequence>MLKEGKKNYRNFQADAGRCFELHTPVLDSRGENGEDAMNQSPYITYAPNVTKEMYEAAYWLRKCDGPEYLLMDKKEIDRFNAEILHKKALVNDIWKMATEFDGTKRKMKWAEQEPLEDPVYRTGKKLRKEDFAEYQKNILDMESRERQQMRYGICVRRADIKIWPEPDIVSADAADIYYDKFQVTAARVNTPVLIDGETADGTFYHVIMYDYEGWGKREHFAVCPNRDTWMKAQQMKDFLVVTVPRLRIEQCRQNQNGIRTGEELTMGTKVRLLRVGEVEKTELAQCTWGCYVAELPAVKKDGTYQNVYVTIPENAGVHEGYLPYTTKNVLKTAEQFLGNCYGWGGMFDSVDCSQLVQEVYSCFGLQLPRDAGSQAEAPGIRVKFSPDMTEEERGSMLDALPPGSALFFPGHTMIYLGKEKEEYYVLSSVGSLRLPGEKAVREVRSVIINNLSVQRRNGNTWKEELTDAVVYVSPARI</sequence>
<organism evidence="6 7">
    <name type="scientific">Hespellia stercorisuis DSM 15480</name>
    <dbReference type="NCBI Taxonomy" id="1121950"/>
    <lineage>
        <taxon>Bacteria</taxon>
        <taxon>Bacillati</taxon>
        <taxon>Bacillota</taxon>
        <taxon>Clostridia</taxon>
        <taxon>Lachnospirales</taxon>
        <taxon>Lachnospiraceae</taxon>
        <taxon>Hespellia</taxon>
    </lineage>
</organism>
<name>A0A1M6LAB2_9FIRM</name>
<dbReference type="InterPro" id="IPR039439">
    <property type="entry name" value="SH3b1_dom"/>
</dbReference>
<proteinExistence type="inferred from homology"/>
<keyword evidence="4" id="KW-0788">Thiol protease</keyword>
<evidence type="ECO:0000256" key="4">
    <source>
        <dbReference type="ARBA" id="ARBA00022807"/>
    </source>
</evidence>
<dbReference type="PIRSF" id="PIRSF019015">
    <property type="entry name" value="P60_peptidase_YkfC"/>
    <property type="match status" value="1"/>
</dbReference>
<feature type="domain" description="NlpC/P60" evidence="5">
    <location>
        <begin position="324"/>
        <end position="473"/>
    </location>
</feature>
<dbReference type="InterPro" id="IPR000064">
    <property type="entry name" value="NLP_P60_dom"/>
</dbReference>
<keyword evidence="3" id="KW-0378">Hydrolase</keyword>
<dbReference type="OrthoDB" id="9808890at2"/>
<evidence type="ECO:0000256" key="2">
    <source>
        <dbReference type="ARBA" id="ARBA00022670"/>
    </source>
</evidence>
<dbReference type="InterPro" id="IPR038765">
    <property type="entry name" value="Papain-like_cys_pep_sf"/>
</dbReference>
<dbReference type="InterPro" id="IPR027017">
    <property type="entry name" value="P60_peptidase_YkfC"/>
</dbReference>
<dbReference type="GO" id="GO:0006508">
    <property type="term" value="P:proteolysis"/>
    <property type="evidence" value="ECO:0007669"/>
    <property type="project" value="UniProtKB-KW"/>
</dbReference>
<keyword evidence="7" id="KW-1185">Reference proteome</keyword>
<dbReference type="PANTHER" id="PTHR47053">
    <property type="entry name" value="MUREIN DD-ENDOPEPTIDASE MEPH-RELATED"/>
    <property type="match status" value="1"/>
</dbReference>
<reference evidence="6 7" key="1">
    <citation type="submission" date="2016-11" db="EMBL/GenBank/DDBJ databases">
        <authorList>
            <person name="Jaros S."/>
            <person name="Januszkiewicz K."/>
            <person name="Wedrychowicz H."/>
        </authorList>
    </citation>
    <scope>NUCLEOTIDE SEQUENCE [LARGE SCALE GENOMIC DNA]</scope>
    <source>
        <strain evidence="6 7">DSM 15480</strain>
    </source>
</reference>
<gene>
    <name evidence="6" type="ORF">SAMN02745243_01122</name>
</gene>
<dbReference type="SUPFAM" id="SSF54001">
    <property type="entry name" value="Cysteine proteinases"/>
    <property type="match status" value="1"/>
</dbReference>
<dbReference type="STRING" id="1121950.SAMN02745243_01122"/>
<evidence type="ECO:0000259" key="5">
    <source>
        <dbReference type="PROSITE" id="PS51935"/>
    </source>
</evidence>
<dbReference type="RefSeq" id="WP_073106617.1">
    <property type="nucleotide sequence ID" value="NZ_FQZY01000014.1"/>
</dbReference>
<dbReference type="Pfam" id="PF12913">
    <property type="entry name" value="SH3_6"/>
    <property type="match status" value="1"/>
</dbReference>
<dbReference type="Proteomes" id="UP000184301">
    <property type="component" value="Unassembled WGS sequence"/>
</dbReference>
<dbReference type="Pfam" id="PF00877">
    <property type="entry name" value="NLPC_P60"/>
    <property type="match status" value="1"/>
</dbReference>
<dbReference type="PANTHER" id="PTHR47053:SF1">
    <property type="entry name" value="MUREIN DD-ENDOPEPTIDASE MEPH-RELATED"/>
    <property type="match status" value="1"/>
</dbReference>
<evidence type="ECO:0000313" key="7">
    <source>
        <dbReference type="Proteomes" id="UP000184301"/>
    </source>
</evidence>
<dbReference type="EMBL" id="FQZY01000014">
    <property type="protein sequence ID" value="SHJ68140.1"/>
    <property type="molecule type" value="Genomic_DNA"/>
</dbReference>
<comment type="similarity">
    <text evidence="1">Belongs to the peptidase C40 family.</text>
</comment>
<dbReference type="InterPro" id="IPR051202">
    <property type="entry name" value="Peptidase_C40"/>
</dbReference>
<evidence type="ECO:0000256" key="1">
    <source>
        <dbReference type="ARBA" id="ARBA00007074"/>
    </source>
</evidence>
<evidence type="ECO:0000313" key="6">
    <source>
        <dbReference type="EMBL" id="SHJ68140.1"/>
    </source>
</evidence>
<evidence type="ECO:0000256" key="3">
    <source>
        <dbReference type="ARBA" id="ARBA00022801"/>
    </source>
</evidence>
<keyword evidence="2" id="KW-0645">Protease</keyword>
<dbReference type="Gene3D" id="3.90.1720.10">
    <property type="entry name" value="endopeptidase domain like (from Nostoc punctiforme)"/>
    <property type="match status" value="1"/>
</dbReference>
<accession>A0A1M6LAB2</accession>
<dbReference type="PROSITE" id="PS51935">
    <property type="entry name" value="NLPC_P60"/>
    <property type="match status" value="1"/>
</dbReference>
<dbReference type="GO" id="GO:0008234">
    <property type="term" value="F:cysteine-type peptidase activity"/>
    <property type="evidence" value="ECO:0007669"/>
    <property type="project" value="UniProtKB-KW"/>
</dbReference>